<proteinExistence type="predicted"/>
<accession>A0A4R7W1Z7</accession>
<evidence type="ECO:0000259" key="2">
    <source>
        <dbReference type="Pfam" id="PF00171"/>
    </source>
</evidence>
<evidence type="ECO:0000313" key="4">
    <source>
        <dbReference type="Proteomes" id="UP000294927"/>
    </source>
</evidence>
<gene>
    <name evidence="3" type="ORF">CLV71_102581</name>
</gene>
<sequence>MTTVTVPAMIGGEPHTTGRWYDTVDPATEQVLAAVADCSAADADTAVHAAADAFPTWSALPLDRRRAVLAGTAARLAGRRAELVDLAVADTGALPSVAEKTQVGAAIARLEQWAAAPDDLLAVPSPADRAGLTSVVRRTPVGVVACISPYNFPLLAMVGKIVPALFAGDTVVLKPAPQDPLLVVALAEALRDALAENNAPAGAVNLLTGADGDLGAALVRHPLVRAVSFTGSTAVGIRIHQDAAPTMKRLLLELGGKGAVIVRADADPTKVVAAITRTWTVQSGQVCLTPARIIADAAVHDDVVAGLRAALADLGIGDPRDPSTTVGPVISAAQRARVEELTASAEDEGCAVERRDDLPARGFYAAPALITGAAPEHTVMQEEVFGPVLTVMRAVGDDEAVAAANSTRYALSDYVFSPDLDAAHAIAARLHSAQVGINTTARHPDAPFGGNRASGIGRSGGAWSLDACTDIQTTTEQGGTNA</sequence>
<comment type="caution">
    <text evidence="3">The sequence shown here is derived from an EMBL/GenBank/DDBJ whole genome shotgun (WGS) entry which is preliminary data.</text>
</comment>
<dbReference type="Pfam" id="PF00171">
    <property type="entry name" value="Aldedh"/>
    <property type="match status" value="1"/>
</dbReference>
<name>A0A4R7W1Z7_9PSEU</name>
<dbReference type="OrthoDB" id="6882680at2"/>
<keyword evidence="4" id="KW-1185">Reference proteome</keyword>
<evidence type="ECO:0000256" key="1">
    <source>
        <dbReference type="ARBA" id="ARBA00023002"/>
    </source>
</evidence>
<dbReference type="Gene3D" id="3.40.309.10">
    <property type="entry name" value="Aldehyde Dehydrogenase, Chain A, domain 2"/>
    <property type="match status" value="1"/>
</dbReference>
<dbReference type="Gene3D" id="3.40.605.10">
    <property type="entry name" value="Aldehyde Dehydrogenase, Chain A, domain 1"/>
    <property type="match status" value="1"/>
</dbReference>
<dbReference type="PANTHER" id="PTHR11699">
    <property type="entry name" value="ALDEHYDE DEHYDROGENASE-RELATED"/>
    <property type="match status" value="1"/>
</dbReference>
<dbReference type="InterPro" id="IPR016162">
    <property type="entry name" value="Ald_DH_N"/>
</dbReference>
<dbReference type="InterPro" id="IPR016161">
    <property type="entry name" value="Ald_DH/histidinol_DH"/>
</dbReference>
<organism evidence="3 4">
    <name type="scientific">Actinophytocola oryzae</name>
    <dbReference type="NCBI Taxonomy" id="502181"/>
    <lineage>
        <taxon>Bacteria</taxon>
        <taxon>Bacillati</taxon>
        <taxon>Actinomycetota</taxon>
        <taxon>Actinomycetes</taxon>
        <taxon>Pseudonocardiales</taxon>
        <taxon>Pseudonocardiaceae</taxon>
    </lineage>
</organism>
<keyword evidence="1" id="KW-0560">Oxidoreductase</keyword>
<dbReference type="EMBL" id="SOCP01000002">
    <property type="protein sequence ID" value="TDV56514.1"/>
    <property type="molecule type" value="Genomic_DNA"/>
</dbReference>
<dbReference type="InterPro" id="IPR016163">
    <property type="entry name" value="Ald_DH_C"/>
</dbReference>
<dbReference type="Proteomes" id="UP000294927">
    <property type="component" value="Unassembled WGS sequence"/>
</dbReference>
<feature type="domain" description="Aldehyde dehydrogenase" evidence="2">
    <location>
        <begin position="19"/>
        <end position="473"/>
    </location>
</feature>
<dbReference type="RefSeq" id="WP_133901745.1">
    <property type="nucleotide sequence ID" value="NZ_SOCP01000002.1"/>
</dbReference>
<protein>
    <submittedName>
        <fullName evidence="3">Acyl-CoA reductase-like NAD-dependent aldehyde dehydrogenase</fullName>
    </submittedName>
</protein>
<evidence type="ECO:0000313" key="3">
    <source>
        <dbReference type="EMBL" id="TDV56514.1"/>
    </source>
</evidence>
<dbReference type="SUPFAM" id="SSF53720">
    <property type="entry name" value="ALDH-like"/>
    <property type="match status" value="1"/>
</dbReference>
<dbReference type="GO" id="GO:0016620">
    <property type="term" value="F:oxidoreductase activity, acting on the aldehyde or oxo group of donors, NAD or NADP as acceptor"/>
    <property type="evidence" value="ECO:0007669"/>
    <property type="project" value="InterPro"/>
</dbReference>
<dbReference type="InterPro" id="IPR015590">
    <property type="entry name" value="Aldehyde_DH_dom"/>
</dbReference>
<dbReference type="AlphaFoldDB" id="A0A4R7W1Z7"/>
<reference evidence="3 4" key="1">
    <citation type="submission" date="2019-03" db="EMBL/GenBank/DDBJ databases">
        <title>Genomic Encyclopedia of Archaeal and Bacterial Type Strains, Phase II (KMG-II): from individual species to whole genera.</title>
        <authorList>
            <person name="Goeker M."/>
        </authorList>
    </citation>
    <scope>NUCLEOTIDE SEQUENCE [LARGE SCALE GENOMIC DNA]</scope>
    <source>
        <strain evidence="3 4">DSM 45499</strain>
    </source>
</reference>